<evidence type="ECO:0000313" key="1">
    <source>
        <dbReference type="EMBL" id="CAF1244200.1"/>
    </source>
</evidence>
<dbReference type="AlphaFoldDB" id="A0A814ZNZ8"/>
<dbReference type="Proteomes" id="UP000663854">
    <property type="component" value="Unassembled WGS sequence"/>
</dbReference>
<reference evidence="1" key="1">
    <citation type="submission" date="2021-02" db="EMBL/GenBank/DDBJ databases">
        <authorList>
            <person name="Nowell W R."/>
        </authorList>
    </citation>
    <scope>NUCLEOTIDE SEQUENCE</scope>
</reference>
<sequence>MERILRSTNYPNLYGLGLYNIPNETALRLFNDETCFIHTFKNQISSLVINIINSGNKCLTEKMDTLVFTHIFIVFTNLQYLNFHPFSIYFPRLSFDISSPIVFCSTLLELYVNVECFTDCLYLLDGRFNQLQTLHVNITRLVSSHSTINNKEKLHNLRYFSLFCDILTVGYDELILPLLQRMSNLEQLDLHIVAIHDDKFIDGNDLKKNIINNIPQLNKFEFNIHSNVSLDNQNDLLSNEDIRKTFKDFKDSLVISRSDFFPSINEGQCHIYSYPYKISHYNNITNNFPGGLFKYVYQVSLYDERPFEHEFFIQIEKSFPFMKKLKVDNKEPQSNKQCYESRNNNRNLSNIKYPHLTNLYLDYSHDDYAEQFLLDFKMSLPNNVYLHINYESLQRVTHDFTRDTTRINCSKLAHLHM</sequence>
<dbReference type="Proteomes" id="UP000663870">
    <property type="component" value="Unassembled WGS sequence"/>
</dbReference>
<dbReference type="EMBL" id="CAJNOH010001716">
    <property type="protein sequence ID" value="CAF1244200.1"/>
    <property type="molecule type" value="Genomic_DNA"/>
</dbReference>
<proteinExistence type="predicted"/>
<evidence type="ECO:0000313" key="2">
    <source>
        <dbReference type="EMBL" id="CAF1525865.1"/>
    </source>
</evidence>
<evidence type="ECO:0000313" key="4">
    <source>
        <dbReference type="Proteomes" id="UP000663870"/>
    </source>
</evidence>
<protein>
    <submittedName>
        <fullName evidence="1">Uncharacterized protein</fullName>
    </submittedName>
</protein>
<gene>
    <name evidence="2" type="ORF">JXQ802_LOCUS41883</name>
    <name evidence="1" type="ORF">PYM288_LOCUS27038</name>
</gene>
<keyword evidence="4" id="KW-1185">Reference proteome</keyword>
<accession>A0A814ZNZ8</accession>
<name>A0A814ZNZ8_9BILA</name>
<comment type="caution">
    <text evidence="1">The sequence shown here is derived from an EMBL/GenBank/DDBJ whole genome shotgun (WGS) entry which is preliminary data.</text>
</comment>
<evidence type="ECO:0000313" key="3">
    <source>
        <dbReference type="Proteomes" id="UP000663854"/>
    </source>
</evidence>
<organism evidence="1 3">
    <name type="scientific">Rotaria sordida</name>
    <dbReference type="NCBI Taxonomy" id="392033"/>
    <lineage>
        <taxon>Eukaryota</taxon>
        <taxon>Metazoa</taxon>
        <taxon>Spiralia</taxon>
        <taxon>Gnathifera</taxon>
        <taxon>Rotifera</taxon>
        <taxon>Eurotatoria</taxon>
        <taxon>Bdelloidea</taxon>
        <taxon>Philodinida</taxon>
        <taxon>Philodinidae</taxon>
        <taxon>Rotaria</taxon>
    </lineage>
</organism>
<dbReference type="EMBL" id="CAJNOL010002736">
    <property type="protein sequence ID" value="CAF1525865.1"/>
    <property type="molecule type" value="Genomic_DNA"/>
</dbReference>